<evidence type="ECO:0000313" key="2">
    <source>
        <dbReference type="Proteomes" id="UP000769157"/>
    </source>
</evidence>
<dbReference type="AlphaFoldDB" id="A0A9P8SZT0"/>
<keyword evidence="2" id="KW-1185">Reference proteome</keyword>
<sequence length="682" mass="72350">MLNSLNRSRCKRHLGTVAGLNRQRQHHVEDSALTQTVSSLQNLGDVISAAIVAINKQLDQPQRRVRENGNHHLQSGLGQGNRPGLGHSVVQVVGGETGSTEEVVCSGWIVQCNVKHQNTLPSAGDTVDFRAQNSLPFFLDESRTSDQRRNRSDWNHVNTMDVLDVGSKIGGVSNLVLEPNTTAVVLDVLGWHHRVVLGVQEVGVEGSLGDGKHQVGSVGHVGVVDGLGPDLHTVSKIVVLTATFLVLSIGVDGNSVGNGVAQIKVKVSEHREVGVVAGRIGHVSHKSVDPVLNRVDPRSAQVGVHKSTDGSSMDVVAVVEMVVVVESVTVIHRSITFGHTTGGADSTPVCLHVVKHIKNVGVLVQDLSGRVHGVNVGIRVDVVSVLVGSSRLDGAELGVGVVWRGEAGDGAPWVLTNGCGQRLGHLKLVGQVGSHGTVDGVVQSGRGLGIGRGGGEGSRLVRHGIHDGGVTVGGARGGILECVANDGVGVFQSERTCLVVSERHVHDPSGTVVQDNLVLVCSGSWGSVTVDRLDSNSRVEFWDQVVINSRDKSHTLDERSGQRASALGSNGHIDGHFLQIGQLDGSSVVKVGGAKTKTNVSRWSLVLVEYQIEYGCVKTYEVWSSRVRFPQKLFVCTAPFLVTPEGTETVEACCENDELGLEVEMALKISPEVSLEAWTDIF</sequence>
<reference evidence="1" key="1">
    <citation type="journal article" date="2021" name="Open Biol.">
        <title>Shared evolutionary footprints suggest mitochondrial oxidative damage underlies multiple complex I losses in fungi.</title>
        <authorList>
            <person name="Schikora-Tamarit M.A."/>
            <person name="Marcet-Houben M."/>
            <person name="Nosek J."/>
            <person name="Gabaldon T."/>
        </authorList>
    </citation>
    <scope>NUCLEOTIDE SEQUENCE</scope>
    <source>
        <strain evidence="1">CBS6075</strain>
    </source>
</reference>
<comment type="caution">
    <text evidence="1">The sequence shown here is derived from an EMBL/GenBank/DDBJ whole genome shotgun (WGS) entry which is preliminary data.</text>
</comment>
<gene>
    <name evidence="1" type="ORF">OGAPHI_006995</name>
</gene>
<organism evidence="1 2">
    <name type="scientific">Ogataea philodendri</name>
    <dbReference type="NCBI Taxonomy" id="1378263"/>
    <lineage>
        <taxon>Eukaryota</taxon>
        <taxon>Fungi</taxon>
        <taxon>Dikarya</taxon>
        <taxon>Ascomycota</taxon>
        <taxon>Saccharomycotina</taxon>
        <taxon>Pichiomycetes</taxon>
        <taxon>Pichiales</taxon>
        <taxon>Pichiaceae</taxon>
        <taxon>Ogataea</taxon>
    </lineage>
</organism>
<dbReference type="RefSeq" id="XP_046058112.1">
    <property type="nucleotide sequence ID" value="XM_046208343.1"/>
</dbReference>
<dbReference type="EMBL" id="JAEUBE010000504">
    <property type="protein sequence ID" value="KAH3660409.1"/>
    <property type="molecule type" value="Genomic_DNA"/>
</dbReference>
<name>A0A9P8SZT0_9ASCO</name>
<evidence type="ECO:0000313" key="1">
    <source>
        <dbReference type="EMBL" id="KAH3660409.1"/>
    </source>
</evidence>
<protein>
    <submittedName>
        <fullName evidence="1">Uncharacterized protein</fullName>
    </submittedName>
</protein>
<dbReference type="OrthoDB" id="10666817at2759"/>
<dbReference type="Proteomes" id="UP000769157">
    <property type="component" value="Unassembled WGS sequence"/>
</dbReference>
<proteinExistence type="predicted"/>
<reference evidence="1" key="2">
    <citation type="submission" date="2021-01" db="EMBL/GenBank/DDBJ databases">
        <authorList>
            <person name="Schikora-Tamarit M.A."/>
        </authorList>
    </citation>
    <scope>NUCLEOTIDE SEQUENCE</scope>
    <source>
        <strain evidence="1">CBS6075</strain>
    </source>
</reference>
<dbReference type="GeneID" id="70238959"/>
<accession>A0A9P8SZT0</accession>